<feature type="transmembrane region" description="Helical" evidence="1">
    <location>
        <begin position="27"/>
        <end position="47"/>
    </location>
</feature>
<sequence length="79" mass="8731">MKCRRIVLSEAGLYPEPMFGRRVPPNVVFMLSLLLAVVCGLICYKALSVNNIVGGVIAGLFALWFAVDAVRSFGWTRQK</sequence>
<protein>
    <submittedName>
        <fullName evidence="2">Uncharacterized protein</fullName>
    </submittedName>
</protein>
<dbReference type="KEGG" id="dra:DR_2016"/>
<dbReference type="HOGENOM" id="CLU_196614_0_0_0"/>
<dbReference type="STRING" id="243230.DR_2016"/>
<gene>
    <name evidence="2" type="ordered locus">DR_2016</name>
</gene>
<dbReference type="Proteomes" id="UP000002524">
    <property type="component" value="Chromosome 1"/>
</dbReference>
<dbReference type="AlphaFoldDB" id="Q9RSV6"/>
<feature type="transmembrane region" description="Helical" evidence="1">
    <location>
        <begin position="53"/>
        <end position="70"/>
    </location>
</feature>
<dbReference type="PIR" id="D75327">
    <property type="entry name" value="D75327"/>
</dbReference>
<dbReference type="PaxDb" id="243230-DR_2016"/>
<keyword evidence="1" id="KW-0472">Membrane</keyword>
<name>Q9RSV6_DEIRA</name>
<accession>Q9RSV6</accession>
<dbReference type="PATRIC" id="fig|243230.17.peg.2240"/>
<keyword evidence="3" id="KW-1185">Reference proteome</keyword>
<dbReference type="EMBL" id="AE000513">
    <property type="protein sequence ID" value="AAF11569.1"/>
    <property type="molecule type" value="Genomic_DNA"/>
</dbReference>
<keyword evidence="1" id="KW-1133">Transmembrane helix</keyword>
<evidence type="ECO:0000313" key="2">
    <source>
        <dbReference type="EMBL" id="AAF11569.1"/>
    </source>
</evidence>
<proteinExistence type="predicted"/>
<organism evidence="2 3">
    <name type="scientific">Deinococcus radiodurans (strain ATCC 13939 / DSM 20539 / JCM 16871 / CCUG 27074 / LMG 4051 / NBRC 15346 / NCIMB 9279 / VKM B-1422 / R1)</name>
    <dbReference type="NCBI Taxonomy" id="243230"/>
    <lineage>
        <taxon>Bacteria</taxon>
        <taxon>Thermotogati</taxon>
        <taxon>Deinococcota</taxon>
        <taxon>Deinococci</taxon>
        <taxon>Deinococcales</taxon>
        <taxon>Deinococcaceae</taxon>
        <taxon>Deinococcus</taxon>
    </lineage>
</organism>
<evidence type="ECO:0000256" key="1">
    <source>
        <dbReference type="SAM" id="Phobius"/>
    </source>
</evidence>
<dbReference type="OrthoDB" id="73250at2"/>
<evidence type="ECO:0000313" key="3">
    <source>
        <dbReference type="Proteomes" id="UP000002524"/>
    </source>
</evidence>
<dbReference type="InParanoid" id="Q9RSV6"/>
<dbReference type="EnsemblBacteria" id="AAF11569">
    <property type="protein sequence ID" value="AAF11569"/>
    <property type="gene ID" value="DR_2016"/>
</dbReference>
<keyword evidence="1" id="KW-0812">Transmembrane</keyword>
<reference evidence="2 3" key="1">
    <citation type="journal article" date="1999" name="Science">
        <title>Genome sequence of the radioresistant bacterium Deinococcus radiodurans R1.</title>
        <authorList>
            <person name="White O."/>
            <person name="Eisen J.A."/>
            <person name="Heidelberg J.F."/>
            <person name="Hickey E.K."/>
            <person name="Peterson J.D."/>
            <person name="Dodson R.J."/>
            <person name="Haft D.H."/>
            <person name="Gwinn M.L."/>
            <person name="Nelson W.C."/>
            <person name="Richardson D.L."/>
            <person name="Moffat K.S."/>
            <person name="Qin H."/>
            <person name="Jiang L."/>
            <person name="Pamphile W."/>
            <person name="Crosby M."/>
            <person name="Shen M."/>
            <person name="Vamathevan J.J."/>
            <person name="Lam P."/>
            <person name="McDonald L."/>
            <person name="Utterback T."/>
            <person name="Zalewski C."/>
            <person name="Makarova K.S."/>
            <person name="Aravind L."/>
            <person name="Daly M.J."/>
            <person name="Minton K.W."/>
            <person name="Fleischmann R.D."/>
            <person name="Ketchum K.A."/>
            <person name="Nelson K.E."/>
            <person name="Salzberg S."/>
            <person name="Smith H.O."/>
            <person name="Venter J.C."/>
            <person name="Fraser C.M."/>
        </authorList>
    </citation>
    <scope>NUCLEOTIDE SEQUENCE [LARGE SCALE GENOMIC DNA]</scope>
    <source>
        <strain evidence="3">ATCC 13939 / DSM 20539 / JCM 16871 / LMG 4051 / NBRC 15346 / NCIMB 9279 / R1 / VKM B-1422</strain>
    </source>
</reference>